<evidence type="ECO:0000256" key="3">
    <source>
        <dbReference type="ARBA" id="ARBA00022481"/>
    </source>
</evidence>
<dbReference type="InterPro" id="IPR005225">
    <property type="entry name" value="Small_GTP-bd"/>
</dbReference>
<evidence type="ECO:0000313" key="9">
    <source>
        <dbReference type="RefSeq" id="XP_005108587.1"/>
    </source>
</evidence>
<keyword evidence="6" id="KW-0449">Lipoprotein</keyword>
<dbReference type="Proteomes" id="UP000694888">
    <property type="component" value="Unplaced"/>
</dbReference>
<keyword evidence="2" id="KW-1003">Cell membrane</keyword>
<comment type="similarity">
    <text evidence="7">Belongs to the small GTPase superfamily. RasD family.</text>
</comment>
<evidence type="ECO:0000256" key="5">
    <source>
        <dbReference type="ARBA" id="ARBA00023136"/>
    </source>
</evidence>
<dbReference type="InterPro" id="IPR052236">
    <property type="entry name" value="Small_GTPase_RasD"/>
</dbReference>
<name>A0ABM0K4J2_APLCA</name>
<gene>
    <name evidence="9" type="primary">LOC101860049</name>
</gene>
<sequence length="230" mass="25938">MLPKSHSTGNNLSAQQYDKQVRVAVLGPAGVGKTSIIRQFLYDMFEEEYSQTVEEMYQVHFDNDGVKLTLDILDTAGAFEFPAMRQLAIATSHAFLLVYSVDDLESFQEVTALRQLILSQRPGTQVPIVIVGNKADVPVEKHAVAKETAEAIACFDWNNGFVEATAKDHSRVVEVFKEILRQSKISYDLSPAMKRRRQSLPVLPGQGKQNYCRAKRDSKSFMKRFFTTLK</sequence>
<dbReference type="PANTHER" id="PTHR46149:SF7">
    <property type="entry name" value="GTP-BINDING PROTEIN DI-RAS2"/>
    <property type="match status" value="1"/>
</dbReference>
<organism evidence="8 9">
    <name type="scientific">Aplysia californica</name>
    <name type="common">California sea hare</name>
    <dbReference type="NCBI Taxonomy" id="6500"/>
    <lineage>
        <taxon>Eukaryota</taxon>
        <taxon>Metazoa</taxon>
        <taxon>Spiralia</taxon>
        <taxon>Lophotrochozoa</taxon>
        <taxon>Mollusca</taxon>
        <taxon>Gastropoda</taxon>
        <taxon>Heterobranchia</taxon>
        <taxon>Euthyneura</taxon>
        <taxon>Tectipleura</taxon>
        <taxon>Aplysiida</taxon>
        <taxon>Aplysioidea</taxon>
        <taxon>Aplysiidae</taxon>
        <taxon>Aplysia</taxon>
    </lineage>
</organism>
<dbReference type="PANTHER" id="PTHR46149">
    <property type="entry name" value="MIP08469P"/>
    <property type="match status" value="1"/>
</dbReference>
<keyword evidence="4" id="KW-0342">GTP-binding</keyword>
<keyword evidence="3" id="KW-0488">Methylation</keyword>
<dbReference type="PROSITE" id="PS51420">
    <property type="entry name" value="RHO"/>
    <property type="match status" value="1"/>
</dbReference>
<evidence type="ECO:0000313" key="8">
    <source>
        <dbReference type="Proteomes" id="UP000694888"/>
    </source>
</evidence>
<evidence type="ECO:0000256" key="4">
    <source>
        <dbReference type="ARBA" id="ARBA00023134"/>
    </source>
</evidence>
<evidence type="ECO:0000256" key="6">
    <source>
        <dbReference type="ARBA" id="ARBA00023288"/>
    </source>
</evidence>
<accession>A0ABM0K4J2</accession>
<dbReference type="RefSeq" id="XP_005108587.1">
    <property type="nucleotide sequence ID" value="XM_005108530.2"/>
</dbReference>
<dbReference type="PROSITE" id="PS51421">
    <property type="entry name" value="RAS"/>
    <property type="match status" value="1"/>
</dbReference>
<dbReference type="PROSITE" id="PS51419">
    <property type="entry name" value="RAB"/>
    <property type="match status" value="1"/>
</dbReference>
<keyword evidence="4" id="KW-0547">Nucleotide-binding</keyword>
<keyword evidence="5" id="KW-0472">Membrane</keyword>
<dbReference type="NCBIfam" id="TIGR00231">
    <property type="entry name" value="small_GTP"/>
    <property type="match status" value="1"/>
</dbReference>
<dbReference type="InterPro" id="IPR027417">
    <property type="entry name" value="P-loop_NTPase"/>
</dbReference>
<reference evidence="9" key="1">
    <citation type="submission" date="2025-08" db="UniProtKB">
        <authorList>
            <consortium name="RefSeq"/>
        </authorList>
    </citation>
    <scope>IDENTIFICATION</scope>
</reference>
<dbReference type="GeneID" id="101860049"/>
<dbReference type="InterPro" id="IPR001806">
    <property type="entry name" value="Small_GTPase"/>
</dbReference>
<evidence type="ECO:0000256" key="1">
    <source>
        <dbReference type="ARBA" id="ARBA00004193"/>
    </source>
</evidence>
<dbReference type="SUPFAM" id="SSF52540">
    <property type="entry name" value="P-loop containing nucleoside triphosphate hydrolases"/>
    <property type="match status" value="1"/>
</dbReference>
<dbReference type="SMART" id="SM00175">
    <property type="entry name" value="RAB"/>
    <property type="match status" value="1"/>
</dbReference>
<evidence type="ECO:0000256" key="2">
    <source>
        <dbReference type="ARBA" id="ARBA00022475"/>
    </source>
</evidence>
<keyword evidence="8" id="KW-1185">Reference proteome</keyword>
<dbReference type="Pfam" id="PF00071">
    <property type="entry name" value="Ras"/>
    <property type="match status" value="1"/>
</dbReference>
<dbReference type="SMART" id="SM00173">
    <property type="entry name" value="RAS"/>
    <property type="match status" value="1"/>
</dbReference>
<dbReference type="Gene3D" id="3.40.50.300">
    <property type="entry name" value="P-loop containing nucleotide triphosphate hydrolases"/>
    <property type="match status" value="1"/>
</dbReference>
<comment type="subcellular location">
    <subcellularLocation>
        <location evidence="1">Cell membrane</location>
        <topology evidence="1">Lipid-anchor</topology>
    </subcellularLocation>
</comment>
<protein>
    <submittedName>
        <fullName evidence="9">Ras-related protein Rap-2c</fullName>
    </submittedName>
</protein>
<evidence type="ECO:0000256" key="7">
    <source>
        <dbReference type="ARBA" id="ARBA00038061"/>
    </source>
</evidence>
<dbReference type="PRINTS" id="PR00449">
    <property type="entry name" value="RASTRNSFRMNG"/>
</dbReference>
<dbReference type="SMART" id="SM00174">
    <property type="entry name" value="RHO"/>
    <property type="match status" value="1"/>
</dbReference>
<proteinExistence type="inferred from homology"/>